<feature type="transmembrane region" description="Helical" evidence="1">
    <location>
        <begin position="16"/>
        <end position="32"/>
    </location>
</feature>
<dbReference type="AlphaFoldDB" id="A0A292YGL2"/>
<feature type="transmembrane region" description="Helical" evidence="1">
    <location>
        <begin position="118"/>
        <end position="136"/>
    </location>
</feature>
<sequence>MKAKALLDLKKNKQNLIIFFSAVIILFSFPLYDKFTKNYINESLKSSLITYALARSLNAGISVIKNSSIEAGAFVSGNVALGEVVDPINDAVERFSTLLTNALWVLGSEKVLYELSKLWGFVILILILAFLNIFINSSILKRLILILLFLRIYMPVSALIFHYLEKSYFIPQINQNLNIIKYTAQNNTLNSSSINKIKKEVKYYLQNSDKIIFSLLNIAAIFITKLIISILIIPLLFLYILHKIKLE</sequence>
<dbReference type="RefSeq" id="WP_096259674.1">
    <property type="nucleotide sequence ID" value="NZ_BDME01000002.1"/>
</dbReference>
<dbReference type="Proteomes" id="UP000217944">
    <property type="component" value="Unassembled WGS sequence"/>
</dbReference>
<evidence type="ECO:0000256" key="1">
    <source>
        <dbReference type="SAM" id="Phobius"/>
    </source>
</evidence>
<gene>
    <name evidence="2" type="ORF">LNAT_P1328</name>
</gene>
<keyword evidence="1" id="KW-1133">Transmembrane helix</keyword>
<keyword evidence="1" id="KW-0812">Transmembrane</keyword>
<organism evidence="2 3">
    <name type="scientific">Lebetimonas natsushimae</name>
    <dbReference type="NCBI Taxonomy" id="1936991"/>
    <lineage>
        <taxon>Bacteria</taxon>
        <taxon>Pseudomonadati</taxon>
        <taxon>Campylobacterota</taxon>
        <taxon>Epsilonproteobacteria</taxon>
        <taxon>Nautiliales</taxon>
        <taxon>Nautiliaceae</taxon>
        <taxon>Lebetimonas</taxon>
    </lineage>
</organism>
<comment type="caution">
    <text evidence="2">The sequence shown here is derived from an EMBL/GenBank/DDBJ whole genome shotgun (WGS) entry which is preliminary data.</text>
</comment>
<evidence type="ECO:0000313" key="2">
    <source>
        <dbReference type="EMBL" id="GAX88030.1"/>
    </source>
</evidence>
<protein>
    <submittedName>
        <fullName evidence="2">Uncharacterized protein</fullName>
    </submittedName>
</protein>
<evidence type="ECO:0000313" key="3">
    <source>
        <dbReference type="Proteomes" id="UP000217944"/>
    </source>
</evidence>
<feature type="transmembrane region" description="Helical" evidence="1">
    <location>
        <begin position="211"/>
        <end position="241"/>
    </location>
</feature>
<reference evidence="2 3" key="1">
    <citation type="journal article" date="2017" name="Syst. Appl. Microbiol.">
        <title>Lebetimonas natsushimae sp. nov., a novel strictly anaerobic, moderately thermophilic chemoautotroph isolated from a deep-sea hydrothermal vent polychaete nest in the Mid-Okinawa Trough.</title>
        <authorList>
            <person name="Nagata R."/>
            <person name="Takaki Y."/>
            <person name="Tame A."/>
            <person name="Nunoura T."/>
            <person name="Muto H."/>
            <person name="Mino S."/>
            <person name="Sawayama S."/>
            <person name="Takai K."/>
            <person name="Nakagawa S."/>
        </authorList>
    </citation>
    <scope>NUCLEOTIDE SEQUENCE [LARGE SCALE GENOMIC DNA]</scope>
    <source>
        <strain evidence="2 3">HS1857</strain>
    </source>
</reference>
<name>A0A292YGL2_9BACT</name>
<keyword evidence="1" id="KW-0472">Membrane</keyword>
<accession>A0A292YGL2</accession>
<dbReference type="EMBL" id="BDME01000002">
    <property type="protein sequence ID" value="GAX88030.1"/>
    <property type="molecule type" value="Genomic_DNA"/>
</dbReference>
<dbReference type="OrthoDB" id="5293851at2"/>
<proteinExistence type="predicted"/>
<keyword evidence="3" id="KW-1185">Reference proteome</keyword>
<feature type="transmembrane region" description="Helical" evidence="1">
    <location>
        <begin position="143"/>
        <end position="164"/>
    </location>
</feature>